<evidence type="ECO:0000313" key="2">
    <source>
        <dbReference type="EMBL" id="CAH0537161.1"/>
    </source>
</evidence>
<sequence>MKNHFLYYLLASTLLLFSSSLFAANILVINSYHSDNSWTQSCLLGVTETLQGKHDLEILYMDTKRTPIESHIKVADSIIEKVQNLKPDVVLLADDNALKLLGPELSKQNYPLVYYGINNNPRVYFEPERLPKNVYGVLERQLIIPLVRHLQIMLNTSKNHVLILFDDSNTSKSIINVALEGKSTSNAGKTNISWKMIGDFADWKKEIRNSDKHYDAIIVDTWFTVKDKNQKVLNEEYVLSWTGEHSPVPVFTMADYAVGNDKAIGAFVLNGYDQGKEAALIALQIINGEKPTRVKQIKSGTFYVNKEGFDKFGIKVPNRLKNFVIYR</sequence>
<dbReference type="Pfam" id="PF04392">
    <property type="entry name" value="ABC_sub_bind"/>
    <property type="match status" value="1"/>
</dbReference>
<feature type="chain" id="PRO_5045862212" description="Autoinducer 2-binding periplasmic protein LuxP" evidence="1">
    <location>
        <begin position="24"/>
        <end position="327"/>
    </location>
</feature>
<dbReference type="Proteomes" id="UP000838748">
    <property type="component" value="Unassembled WGS sequence"/>
</dbReference>
<keyword evidence="1" id="KW-0732">Signal</keyword>
<feature type="signal peptide" evidence="1">
    <location>
        <begin position="1"/>
        <end position="23"/>
    </location>
</feature>
<proteinExistence type="predicted"/>
<evidence type="ECO:0008006" key="4">
    <source>
        <dbReference type="Google" id="ProtNLM"/>
    </source>
</evidence>
<dbReference type="Gene3D" id="3.40.50.2300">
    <property type="match status" value="2"/>
</dbReference>
<evidence type="ECO:0000256" key="1">
    <source>
        <dbReference type="SAM" id="SignalP"/>
    </source>
</evidence>
<organism evidence="2 3">
    <name type="scientific">Vibrio marisflavi CECT 7928</name>
    <dbReference type="NCBI Taxonomy" id="634439"/>
    <lineage>
        <taxon>Bacteria</taxon>
        <taxon>Pseudomonadati</taxon>
        <taxon>Pseudomonadota</taxon>
        <taxon>Gammaproteobacteria</taxon>
        <taxon>Vibrionales</taxon>
        <taxon>Vibrionaceae</taxon>
        <taxon>Vibrio</taxon>
    </lineage>
</organism>
<accession>A0ABM9A0R8</accession>
<dbReference type="PANTHER" id="PTHR35271">
    <property type="entry name" value="ABC TRANSPORTER, SUBSTRATE-BINDING LIPOPROTEIN-RELATED"/>
    <property type="match status" value="1"/>
</dbReference>
<name>A0ABM9A0R8_9VIBR</name>
<protein>
    <recommendedName>
        <fullName evidence="4">Autoinducer 2-binding periplasmic protein LuxP</fullName>
    </recommendedName>
</protein>
<dbReference type="PANTHER" id="PTHR35271:SF1">
    <property type="entry name" value="ABC TRANSPORTER, SUBSTRATE-BINDING LIPOPROTEIN"/>
    <property type="match status" value="1"/>
</dbReference>
<gene>
    <name evidence="2" type="ORF">VMF7928_00969</name>
</gene>
<dbReference type="InterPro" id="IPR007487">
    <property type="entry name" value="ABC_transpt-TYRBP-like"/>
</dbReference>
<keyword evidence="3" id="KW-1185">Reference proteome</keyword>
<reference evidence="2" key="1">
    <citation type="submission" date="2021-11" db="EMBL/GenBank/DDBJ databases">
        <authorList>
            <person name="Rodrigo-Torres L."/>
            <person name="Arahal R. D."/>
            <person name="Lucena T."/>
        </authorList>
    </citation>
    <scope>NUCLEOTIDE SEQUENCE</scope>
    <source>
        <strain evidence="2">CECT 7928</strain>
    </source>
</reference>
<comment type="caution">
    <text evidence="2">The sequence shown here is derived from an EMBL/GenBank/DDBJ whole genome shotgun (WGS) entry which is preliminary data.</text>
</comment>
<evidence type="ECO:0000313" key="3">
    <source>
        <dbReference type="Proteomes" id="UP000838748"/>
    </source>
</evidence>
<dbReference type="EMBL" id="CAKLDM010000001">
    <property type="protein sequence ID" value="CAH0537161.1"/>
    <property type="molecule type" value="Genomic_DNA"/>
</dbReference>